<dbReference type="Gene3D" id="3.40.50.200">
    <property type="entry name" value="Peptidase S8/S53 domain"/>
    <property type="match status" value="1"/>
</dbReference>
<dbReference type="InterPro" id="IPR022398">
    <property type="entry name" value="Peptidase_S8_His-AS"/>
</dbReference>
<evidence type="ECO:0000256" key="1">
    <source>
        <dbReference type="ARBA" id="ARBA00011073"/>
    </source>
</evidence>
<feature type="signal peptide" evidence="6">
    <location>
        <begin position="1"/>
        <end position="29"/>
    </location>
</feature>
<dbReference type="InterPro" id="IPR034176">
    <property type="entry name" value="Peptidases_S8_13"/>
</dbReference>
<accession>A0ABM8C074</accession>
<dbReference type="PRINTS" id="PR00723">
    <property type="entry name" value="SUBTILISIN"/>
</dbReference>
<comment type="similarity">
    <text evidence="1 5">Belongs to the peptidase S8 family.</text>
</comment>
<reference evidence="8" key="1">
    <citation type="submission" date="2022-11" db="EMBL/GenBank/DDBJ databases">
        <title>Isolation and characterization of PLA-degrading bacterium Massilia sp. from Antarctic soil.</title>
        <authorList>
            <person name="Sato K."/>
            <person name="Gomez-Fuentes C."/>
            <person name="Ahmad S.A."/>
            <person name="Zulkharnain A."/>
        </authorList>
    </citation>
    <scope>NUCLEOTIDE SEQUENCE</scope>
    <source>
        <strain evidence="8">N-3</strain>
    </source>
</reference>
<evidence type="ECO:0000256" key="6">
    <source>
        <dbReference type="SAM" id="SignalP"/>
    </source>
</evidence>
<keyword evidence="9" id="KW-1185">Reference proteome</keyword>
<dbReference type="PANTHER" id="PTHR43806">
    <property type="entry name" value="PEPTIDASE S8"/>
    <property type="match status" value="1"/>
</dbReference>
<gene>
    <name evidence="8" type="ORF">MasN3_00530</name>
</gene>
<dbReference type="PROSITE" id="PS00138">
    <property type="entry name" value="SUBTILASE_SER"/>
    <property type="match status" value="1"/>
</dbReference>
<dbReference type="SUPFAM" id="SSF89260">
    <property type="entry name" value="Collagen-binding domain"/>
    <property type="match status" value="1"/>
</dbReference>
<organism evidence="8 9">
    <name type="scientific">Massilia varians</name>
    <dbReference type="NCBI Taxonomy" id="457921"/>
    <lineage>
        <taxon>Bacteria</taxon>
        <taxon>Pseudomonadati</taxon>
        <taxon>Pseudomonadota</taxon>
        <taxon>Betaproteobacteria</taxon>
        <taxon>Burkholderiales</taxon>
        <taxon>Oxalobacteraceae</taxon>
        <taxon>Telluria group</taxon>
        <taxon>Massilia</taxon>
    </lineage>
</organism>
<keyword evidence="4 5" id="KW-0720">Serine protease</keyword>
<keyword evidence="3 5" id="KW-0378">Hydrolase</keyword>
<dbReference type="SUPFAM" id="SSF52743">
    <property type="entry name" value="Subtilisin-like"/>
    <property type="match status" value="1"/>
</dbReference>
<dbReference type="InterPro" id="IPR015500">
    <property type="entry name" value="Peptidase_S8_subtilisin-rel"/>
</dbReference>
<dbReference type="InterPro" id="IPR036852">
    <property type="entry name" value="Peptidase_S8/S53_dom_sf"/>
</dbReference>
<dbReference type="InterPro" id="IPR000209">
    <property type="entry name" value="Peptidase_S8/S53_dom"/>
</dbReference>
<feature type="active site" description="Charge relay system" evidence="5">
    <location>
        <position position="244"/>
    </location>
</feature>
<dbReference type="EMBL" id="AP026966">
    <property type="protein sequence ID" value="BDT56559.1"/>
    <property type="molecule type" value="Genomic_DNA"/>
</dbReference>
<evidence type="ECO:0000256" key="3">
    <source>
        <dbReference type="ARBA" id="ARBA00022801"/>
    </source>
</evidence>
<evidence type="ECO:0000313" key="8">
    <source>
        <dbReference type="EMBL" id="BDT56559.1"/>
    </source>
</evidence>
<keyword evidence="2 5" id="KW-0645">Protease</keyword>
<dbReference type="CDD" id="cd07496">
    <property type="entry name" value="Peptidases_S8_13"/>
    <property type="match status" value="1"/>
</dbReference>
<dbReference type="InterPro" id="IPR023828">
    <property type="entry name" value="Peptidase_S8_Ser-AS"/>
</dbReference>
<evidence type="ECO:0000256" key="4">
    <source>
        <dbReference type="ARBA" id="ARBA00022825"/>
    </source>
</evidence>
<feature type="domain" description="Peptidase S8/S53" evidence="7">
    <location>
        <begin position="175"/>
        <end position="465"/>
    </location>
</feature>
<name>A0ABM8C074_9BURK</name>
<dbReference type="PROSITE" id="PS00137">
    <property type="entry name" value="SUBTILASE_HIS"/>
    <property type="match status" value="1"/>
</dbReference>
<dbReference type="Pfam" id="PF00082">
    <property type="entry name" value="Peptidase_S8"/>
    <property type="match status" value="1"/>
</dbReference>
<proteinExistence type="inferred from homology"/>
<dbReference type="Proteomes" id="UP001163336">
    <property type="component" value="Chromosome"/>
</dbReference>
<dbReference type="Gene3D" id="2.60.120.380">
    <property type="match status" value="1"/>
</dbReference>
<evidence type="ECO:0000256" key="5">
    <source>
        <dbReference type="PROSITE-ProRule" id="PRU01240"/>
    </source>
</evidence>
<dbReference type="InterPro" id="IPR050131">
    <property type="entry name" value="Peptidase_S8_subtilisin-like"/>
</dbReference>
<feature type="active site" description="Charge relay system" evidence="5">
    <location>
        <position position="184"/>
    </location>
</feature>
<feature type="active site" description="Charge relay system" evidence="5">
    <location>
        <position position="420"/>
    </location>
</feature>
<sequence length="606" mass="61782">MKQSHSMQPAMLKICVAVSLAVVSLTAAAGVGNDNPAGKQQFVMETDQIIVKYKDDLPVEKTKGQARGHAVAALAQERKGKLERAGQEFGMTVRESHAIASGARVFKLNGKKHLNDVQKVAAEMMARDPAIEYAEPDRIMTHMATANDPYYAQQWHYTDATGGLRLPTAWDKSTGTGVVVAVIDTGYRPHADLSGQFLQGYDFISSATIGNDGNGRDSDASDPGDWVAAGECYAGSPASGSSWHGTHVAGTVAAKTNNSLGVAGVAYNAKMIPVRVLGKCGGYTSDIADAITWSSGGTVTGVPANANKAKVLNLSLGGSGACDATTQTAINGARSRGSVVVVAAGNDNMNVSNASPANCSGVIAVAATGKTGGRASYSNYGTLVDVAAPGGDGSYSVISTLNSGSSTPGSDNYAGYQGTSMATPHVAGVAALMFAAKSTLTPDQVESMLKSTARAFPATCSGCGTGIVDATAAVNAAIGGTTPPSGTVINETESNNTLGTANLVSTSGTTVNATLSSSTDTDYFRVDLPAGKTLSATMTPNSTSDYDLYIYNSAGTLLSRSENGAGAVDSASSANTGTTTASRYVRVVYYSGSVGSAGTYNVKLSW</sequence>
<keyword evidence="6" id="KW-0732">Signal</keyword>
<feature type="chain" id="PRO_5045079902" description="Peptidase S8/S53 domain-containing protein" evidence="6">
    <location>
        <begin position="30"/>
        <end position="606"/>
    </location>
</feature>
<dbReference type="PROSITE" id="PS51892">
    <property type="entry name" value="SUBTILASE"/>
    <property type="match status" value="1"/>
</dbReference>
<evidence type="ECO:0000259" key="7">
    <source>
        <dbReference type="Pfam" id="PF00082"/>
    </source>
</evidence>
<dbReference type="PANTHER" id="PTHR43806:SF11">
    <property type="entry name" value="CEREVISIN-RELATED"/>
    <property type="match status" value="1"/>
</dbReference>
<protein>
    <recommendedName>
        <fullName evidence="7">Peptidase S8/S53 domain-containing protein</fullName>
    </recommendedName>
</protein>
<evidence type="ECO:0000313" key="9">
    <source>
        <dbReference type="Proteomes" id="UP001163336"/>
    </source>
</evidence>
<evidence type="ECO:0000256" key="2">
    <source>
        <dbReference type="ARBA" id="ARBA00022670"/>
    </source>
</evidence>